<evidence type="ECO:0000256" key="4">
    <source>
        <dbReference type="SAM" id="MobiDB-lite"/>
    </source>
</evidence>
<dbReference type="FunCoup" id="A0A2P5HWA8">
    <property type="interactions" value="343"/>
</dbReference>
<protein>
    <submittedName>
        <fullName evidence="6">Transcription factor IWS1</fullName>
    </submittedName>
</protein>
<evidence type="ECO:0000313" key="6">
    <source>
        <dbReference type="EMBL" id="POS74541.1"/>
    </source>
</evidence>
<dbReference type="PROSITE" id="PS51319">
    <property type="entry name" value="TFIIS_N"/>
    <property type="match status" value="1"/>
</dbReference>
<proteinExistence type="inferred from homology"/>
<feature type="region of interest" description="Disordered" evidence="4">
    <location>
        <begin position="419"/>
        <end position="452"/>
    </location>
</feature>
<feature type="domain" description="TFIIS N-terminal" evidence="5">
    <location>
        <begin position="250"/>
        <end position="328"/>
    </location>
</feature>
<dbReference type="InParanoid" id="A0A2P5HWA8"/>
<dbReference type="GO" id="GO:0016973">
    <property type="term" value="P:poly(A)+ mRNA export from nucleus"/>
    <property type="evidence" value="ECO:0007669"/>
    <property type="project" value="TreeGrafter"/>
</dbReference>
<feature type="compositionally biased region" description="Low complexity" evidence="4">
    <location>
        <begin position="351"/>
        <end position="383"/>
    </location>
</feature>
<evidence type="ECO:0000256" key="2">
    <source>
        <dbReference type="ARBA" id="ARBA00037992"/>
    </source>
</evidence>
<name>A0A2P5HWA8_DIAHE</name>
<comment type="caution">
    <text evidence="6">The sequence shown here is derived from an EMBL/GenBank/DDBJ whole genome shotgun (WGS) entry which is preliminary data.</text>
</comment>
<comment type="similarity">
    <text evidence="2">Belongs to the IWS1 family.</text>
</comment>
<accession>A0A2P5HWA8</accession>
<dbReference type="GO" id="GO:0005634">
    <property type="term" value="C:nucleus"/>
    <property type="evidence" value="ECO:0007669"/>
    <property type="project" value="UniProtKB-SubCell"/>
</dbReference>
<dbReference type="AlphaFoldDB" id="A0A2P5HWA8"/>
<feature type="compositionally biased region" description="Basic and acidic residues" evidence="4">
    <location>
        <begin position="80"/>
        <end position="89"/>
    </location>
</feature>
<keyword evidence="7" id="KW-1185">Reference proteome</keyword>
<dbReference type="Pfam" id="PF08711">
    <property type="entry name" value="Med26"/>
    <property type="match status" value="1"/>
</dbReference>
<reference evidence="6" key="1">
    <citation type="submission" date="2017-09" db="EMBL/GenBank/DDBJ databases">
        <title>Polyketide synthases of a Diaporthe helianthi virulent isolate.</title>
        <authorList>
            <person name="Baroncelli R."/>
        </authorList>
    </citation>
    <scope>NUCLEOTIDE SEQUENCE [LARGE SCALE GENOMIC DNA]</scope>
    <source>
        <strain evidence="6">7/96</strain>
    </source>
</reference>
<dbReference type="EMBL" id="MAVT02000612">
    <property type="protein sequence ID" value="POS74541.1"/>
    <property type="molecule type" value="Genomic_DNA"/>
</dbReference>
<keyword evidence="3" id="KW-0539">Nucleus</keyword>
<comment type="function">
    <text evidence="1">Transcription factor involved in RNA polymerase II transcription regulation. May function in both SPT15/TBP post-recruitment and recruitment steps of transcription.</text>
</comment>
<feature type="compositionally biased region" description="Basic and acidic residues" evidence="4">
    <location>
        <begin position="60"/>
        <end position="70"/>
    </location>
</feature>
<dbReference type="STRING" id="158607.A0A2P5HWA8"/>
<organism evidence="6 7">
    <name type="scientific">Diaporthe helianthi</name>
    <dbReference type="NCBI Taxonomy" id="158607"/>
    <lineage>
        <taxon>Eukaryota</taxon>
        <taxon>Fungi</taxon>
        <taxon>Dikarya</taxon>
        <taxon>Ascomycota</taxon>
        <taxon>Pezizomycotina</taxon>
        <taxon>Sordariomycetes</taxon>
        <taxon>Sordariomycetidae</taxon>
        <taxon>Diaporthales</taxon>
        <taxon>Diaporthaceae</taxon>
        <taxon>Diaporthe</taxon>
    </lineage>
</organism>
<dbReference type="InterPro" id="IPR017923">
    <property type="entry name" value="TFIIS_N"/>
</dbReference>
<comment type="subcellular location">
    <subcellularLocation>
        <location evidence="3">Nucleus</location>
    </subcellularLocation>
</comment>
<sequence>MSDIEDNDSRQASAAPEDEVQAAGGGNDGDMSDRDSDILSEVGDIDLEEYDPLKANIEQRPVDIDEDVAKSLKATKRKRAEGEAAAKRPKEGRRPKKRRTEDGDEVSAADGTIIEGKRRRAGAGARAGGGGDKKPKNRSKRPSPEPENDEHLTPEQRRARAIEKAMDAAVKGKSNKRRTKKDEVDLEEELDDIIADLKLKMETACREDNMAREDDRAAVAKIKLLPEVMTLLNRQNIQHAILDPETNFLQAVKYFLEPLQADGSLPAYNIQREIFTALTRMPVEKEALLSSGIGQIVLFYTKTKRAQPEIKRMAERLMGEWSRPILQRTDDYKKRQIEARYIDPDSLKYRGPGSQQASSSQPSLAHRPGGVNSSGKKVSSVSERLAAKRAAALEPVRANPNRARPAGMPVSYTIAPISQLGSGAGGGPDHRPVGAGTEQAFRKITQGKKKSN</sequence>
<evidence type="ECO:0000313" key="7">
    <source>
        <dbReference type="Proteomes" id="UP000094444"/>
    </source>
</evidence>
<feature type="region of interest" description="Disordered" evidence="4">
    <location>
        <begin position="343"/>
        <end position="383"/>
    </location>
</feature>
<dbReference type="Proteomes" id="UP000094444">
    <property type="component" value="Unassembled WGS sequence"/>
</dbReference>
<evidence type="ECO:0000256" key="1">
    <source>
        <dbReference type="ARBA" id="ARBA00037349"/>
    </source>
</evidence>
<dbReference type="PANTHER" id="PTHR46010">
    <property type="entry name" value="PROTEIN IWS1 HOMOLOG"/>
    <property type="match status" value="1"/>
</dbReference>
<dbReference type="InterPro" id="IPR035441">
    <property type="entry name" value="TFIIS/LEDGF_dom_sf"/>
</dbReference>
<dbReference type="PANTHER" id="PTHR46010:SF1">
    <property type="entry name" value="PROTEIN IWS1 HOMOLOG"/>
    <property type="match status" value="1"/>
</dbReference>
<feature type="region of interest" description="Disordered" evidence="4">
    <location>
        <begin position="1"/>
        <end position="156"/>
    </location>
</feature>
<dbReference type="OrthoDB" id="21124at2759"/>
<gene>
    <name evidence="6" type="ORF">DHEL01_v207065</name>
</gene>
<dbReference type="Gene3D" id="1.20.930.10">
    <property type="entry name" value="Conserved domain common to transcription factors TFIIS, elongin A, CRSP70"/>
    <property type="match status" value="1"/>
</dbReference>
<dbReference type="InterPro" id="IPR051037">
    <property type="entry name" value="RNAPII_TF_IWS1"/>
</dbReference>
<evidence type="ECO:0000256" key="3">
    <source>
        <dbReference type="PROSITE-ProRule" id="PRU00649"/>
    </source>
</evidence>
<evidence type="ECO:0000259" key="5">
    <source>
        <dbReference type="PROSITE" id="PS51319"/>
    </source>
</evidence>